<dbReference type="AlphaFoldDB" id="W1NI74"/>
<gene>
    <name evidence="2" type="ORF">AMTR_s00009p00127610</name>
</gene>
<dbReference type="Gramene" id="ERM94885">
    <property type="protein sequence ID" value="ERM94885"/>
    <property type="gene ID" value="AMTR_s00009p00127610"/>
</dbReference>
<accession>W1NI74</accession>
<dbReference type="EMBL" id="KI397501">
    <property type="protein sequence ID" value="ERM94885.1"/>
    <property type="molecule type" value="Genomic_DNA"/>
</dbReference>
<sequence>MRPIHIKHMLPQSIVISPTKTCALREKELKYQLVRNCTTGITEWVPAPLQHPQRYLVFENQHVPAYKWKHVCSIVGTEYRPATGNRPCGTVPQVSEHRGSPGLDTSSDLGSGEGRVACFALWVRGGPGCGGRDRGGRARGCRLTC</sequence>
<keyword evidence="3" id="KW-1185">Reference proteome</keyword>
<name>W1NI74_AMBTC</name>
<organism evidence="2 3">
    <name type="scientific">Amborella trichopoda</name>
    <dbReference type="NCBI Taxonomy" id="13333"/>
    <lineage>
        <taxon>Eukaryota</taxon>
        <taxon>Viridiplantae</taxon>
        <taxon>Streptophyta</taxon>
        <taxon>Embryophyta</taxon>
        <taxon>Tracheophyta</taxon>
        <taxon>Spermatophyta</taxon>
        <taxon>Magnoliopsida</taxon>
        <taxon>Amborellales</taxon>
        <taxon>Amborellaceae</taxon>
        <taxon>Amborella</taxon>
    </lineage>
</organism>
<dbReference type="HOGENOM" id="CLU_1789431_0_0_1"/>
<feature type="region of interest" description="Disordered" evidence="1">
    <location>
        <begin position="86"/>
        <end position="108"/>
    </location>
</feature>
<evidence type="ECO:0000313" key="2">
    <source>
        <dbReference type="EMBL" id="ERM94885.1"/>
    </source>
</evidence>
<dbReference type="Proteomes" id="UP000017836">
    <property type="component" value="Unassembled WGS sequence"/>
</dbReference>
<reference evidence="3" key="1">
    <citation type="journal article" date="2013" name="Science">
        <title>The Amborella genome and the evolution of flowering plants.</title>
        <authorList>
            <consortium name="Amborella Genome Project"/>
        </authorList>
    </citation>
    <scope>NUCLEOTIDE SEQUENCE [LARGE SCALE GENOMIC DNA]</scope>
</reference>
<protein>
    <submittedName>
        <fullName evidence="2">Uncharacterized protein</fullName>
    </submittedName>
</protein>
<evidence type="ECO:0000256" key="1">
    <source>
        <dbReference type="SAM" id="MobiDB-lite"/>
    </source>
</evidence>
<proteinExistence type="predicted"/>
<evidence type="ECO:0000313" key="3">
    <source>
        <dbReference type="Proteomes" id="UP000017836"/>
    </source>
</evidence>